<proteinExistence type="predicted"/>
<dbReference type="EMBL" id="CVRI01000070">
    <property type="protein sequence ID" value="CRL07202.1"/>
    <property type="molecule type" value="Genomic_DNA"/>
</dbReference>
<sequence>MNLFKNKYKNEIAKVAGFYGCGVLLLVPKQNHIRKTTSTPDLLDCTVGYLIDGGFTQVNSSSKKIFDIRNH</sequence>
<evidence type="ECO:0000313" key="1">
    <source>
        <dbReference type="EMBL" id="CRL07202.1"/>
    </source>
</evidence>
<name>A0A1J1J5G9_9DIPT</name>
<keyword evidence="2" id="KW-1185">Reference proteome</keyword>
<dbReference type="AlphaFoldDB" id="A0A1J1J5G9"/>
<gene>
    <name evidence="1" type="ORF">CLUMA_CG020185</name>
</gene>
<evidence type="ECO:0000313" key="2">
    <source>
        <dbReference type="Proteomes" id="UP000183832"/>
    </source>
</evidence>
<protein>
    <submittedName>
        <fullName evidence="1">CLUMA_CG020185, isoform A</fullName>
    </submittedName>
</protein>
<dbReference type="Proteomes" id="UP000183832">
    <property type="component" value="Unassembled WGS sequence"/>
</dbReference>
<accession>A0A1J1J5G9</accession>
<organism evidence="1 2">
    <name type="scientific">Clunio marinus</name>
    <dbReference type="NCBI Taxonomy" id="568069"/>
    <lineage>
        <taxon>Eukaryota</taxon>
        <taxon>Metazoa</taxon>
        <taxon>Ecdysozoa</taxon>
        <taxon>Arthropoda</taxon>
        <taxon>Hexapoda</taxon>
        <taxon>Insecta</taxon>
        <taxon>Pterygota</taxon>
        <taxon>Neoptera</taxon>
        <taxon>Endopterygota</taxon>
        <taxon>Diptera</taxon>
        <taxon>Nematocera</taxon>
        <taxon>Chironomoidea</taxon>
        <taxon>Chironomidae</taxon>
        <taxon>Clunio</taxon>
    </lineage>
</organism>
<reference evidence="1 2" key="1">
    <citation type="submission" date="2015-04" db="EMBL/GenBank/DDBJ databases">
        <authorList>
            <person name="Syromyatnikov M.Y."/>
            <person name="Popov V.N."/>
        </authorList>
    </citation>
    <scope>NUCLEOTIDE SEQUENCE [LARGE SCALE GENOMIC DNA]</scope>
</reference>